<feature type="modified residue" description="4-aspartylphosphate" evidence="1">
    <location>
        <position position="54"/>
    </location>
</feature>
<evidence type="ECO:0000313" key="5">
    <source>
        <dbReference type="EMBL" id="MCG2587372.1"/>
    </source>
</evidence>
<feature type="domain" description="HTH LytTR-type" evidence="4">
    <location>
        <begin position="142"/>
        <end position="251"/>
    </location>
</feature>
<evidence type="ECO:0000313" key="6">
    <source>
        <dbReference type="Proteomes" id="UP001165366"/>
    </source>
</evidence>
<dbReference type="SMART" id="SM00448">
    <property type="entry name" value="REC"/>
    <property type="match status" value="1"/>
</dbReference>
<dbReference type="InterPro" id="IPR001789">
    <property type="entry name" value="Sig_transdc_resp-reg_receiver"/>
</dbReference>
<keyword evidence="5" id="KW-0238">DNA-binding</keyword>
<comment type="caution">
    <text evidence="5">The sequence shown here is derived from an EMBL/GenBank/DDBJ whole genome shotgun (WGS) entry which is preliminary data.</text>
</comment>
<keyword evidence="2" id="KW-0175">Coiled coil</keyword>
<reference evidence="5" key="1">
    <citation type="submission" date="2022-01" db="EMBL/GenBank/DDBJ databases">
        <authorList>
            <person name="Wang Y."/>
        </authorList>
    </citation>
    <scope>NUCLEOTIDE SEQUENCE</scope>
    <source>
        <strain evidence="5">WB101</strain>
    </source>
</reference>
<feature type="coiled-coil region" evidence="2">
    <location>
        <begin position="6"/>
        <end position="33"/>
    </location>
</feature>
<dbReference type="EMBL" id="JAKLWS010000001">
    <property type="protein sequence ID" value="MCG2587372.1"/>
    <property type="molecule type" value="Genomic_DNA"/>
</dbReference>
<dbReference type="SMART" id="SM00850">
    <property type="entry name" value="LytTR"/>
    <property type="match status" value="1"/>
</dbReference>
<dbReference type="Gene3D" id="2.40.50.1020">
    <property type="entry name" value="LytTr DNA-binding domain"/>
    <property type="match status" value="1"/>
</dbReference>
<dbReference type="Pfam" id="PF04397">
    <property type="entry name" value="LytTR"/>
    <property type="match status" value="1"/>
</dbReference>
<dbReference type="PROSITE" id="PS50930">
    <property type="entry name" value="HTH_LYTTR"/>
    <property type="match status" value="1"/>
</dbReference>
<feature type="domain" description="Response regulatory" evidence="3">
    <location>
        <begin position="2"/>
        <end position="114"/>
    </location>
</feature>
<dbReference type="RefSeq" id="WP_237852209.1">
    <property type="nucleotide sequence ID" value="NZ_JAKLWS010000001.1"/>
</dbReference>
<keyword evidence="6" id="KW-1185">Reference proteome</keyword>
<dbReference type="PROSITE" id="PS50110">
    <property type="entry name" value="RESPONSE_REGULATORY"/>
    <property type="match status" value="1"/>
</dbReference>
<evidence type="ECO:0000259" key="3">
    <source>
        <dbReference type="PROSITE" id="PS50110"/>
    </source>
</evidence>
<dbReference type="Pfam" id="PF00072">
    <property type="entry name" value="Response_reg"/>
    <property type="match status" value="1"/>
</dbReference>
<evidence type="ECO:0000256" key="2">
    <source>
        <dbReference type="SAM" id="Coils"/>
    </source>
</evidence>
<reference evidence="5" key="2">
    <citation type="submission" date="2024-05" db="EMBL/GenBank/DDBJ databases">
        <title>Rhodohalobacter halophilus gen. nov., sp. nov., a moderately halophilic member of the family Balneolaceae.</title>
        <authorList>
            <person name="Xia J."/>
        </authorList>
    </citation>
    <scope>NUCLEOTIDE SEQUENCE</scope>
    <source>
        <strain evidence="5">WB101</strain>
    </source>
</reference>
<keyword evidence="1" id="KW-0597">Phosphoprotein</keyword>
<name>A0ABS9K936_9BACT</name>
<evidence type="ECO:0000259" key="4">
    <source>
        <dbReference type="PROSITE" id="PS50930"/>
    </source>
</evidence>
<protein>
    <submittedName>
        <fullName evidence="5">LytTR family DNA-binding domain-containing protein</fullName>
    </submittedName>
</protein>
<dbReference type="InterPro" id="IPR011006">
    <property type="entry name" value="CheY-like_superfamily"/>
</dbReference>
<dbReference type="PANTHER" id="PTHR37299:SF1">
    <property type="entry name" value="STAGE 0 SPORULATION PROTEIN A HOMOLOG"/>
    <property type="match status" value="1"/>
</dbReference>
<dbReference type="InterPro" id="IPR007492">
    <property type="entry name" value="LytTR_DNA-bd_dom"/>
</dbReference>
<organism evidence="5 6">
    <name type="scientific">Rhodohalobacter sulfatireducens</name>
    <dbReference type="NCBI Taxonomy" id="2911366"/>
    <lineage>
        <taxon>Bacteria</taxon>
        <taxon>Pseudomonadati</taxon>
        <taxon>Balneolota</taxon>
        <taxon>Balneolia</taxon>
        <taxon>Balneolales</taxon>
        <taxon>Balneolaceae</taxon>
        <taxon>Rhodohalobacter</taxon>
    </lineage>
</organism>
<evidence type="ECO:0000256" key="1">
    <source>
        <dbReference type="PROSITE-ProRule" id="PRU00169"/>
    </source>
</evidence>
<dbReference type="GO" id="GO:0003677">
    <property type="term" value="F:DNA binding"/>
    <property type="evidence" value="ECO:0007669"/>
    <property type="project" value="UniProtKB-KW"/>
</dbReference>
<dbReference type="Gene3D" id="3.40.50.2300">
    <property type="match status" value="1"/>
</dbReference>
<dbReference type="SUPFAM" id="SSF52172">
    <property type="entry name" value="CheY-like"/>
    <property type="match status" value="1"/>
</dbReference>
<gene>
    <name evidence="5" type="ORF">L6773_02260</name>
</gene>
<dbReference type="InterPro" id="IPR046947">
    <property type="entry name" value="LytR-like"/>
</dbReference>
<sequence>MKVLIIEDESIAAKRLEEMLKEIEVECEVLAKIGSVKESVKWLSSYEADLIFLDIQLSDGLSFSIFEQVRITTPIIFTTAYDQYAIKAFRLNSIAYLLKPIRKRELEESLQKYNTMRKAFSVDVDKLMAAFSDQAKVYKERFLIRIGDMLKKVTADEVAYIFAEDKSVYLVTLDDKKLPVDYSLDALEEELDPNKFFRVHRGLIVNIESIENMMAWTRSRVKLELKPRTGKNIDTIVSTSRSGDFKEWMNR</sequence>
<dbReference type="Proteomes" id="UP001165366">
    <property type="component" value="Unassembled WGS sequence"/>
</dbReference>
<dbReference type="PANTHER" id="PTHR37299">
    <property type="entry name" value="TRANSCRIPTIONAL REGULATOR-RELATED"/>
    <property type="match status" value="1"/>
</dbReference>
<proteinExistence type="predicted"/>
<accession>A0ABS9K936</accession>